<dbReference type="RefSeq" id="WP_193720248.1">
    <property type="nucleotide sequence ID" value="NZ_JACSPN010000014.1"/>
</dbReference>
<gene>
    <name evidence="3" type="ORF">H9623_11905</name>
</gene>
<keyword evidence="4" id="KW-1185">Reference proteome</keyword>
<accession>A0A9D5YYT0</accession>
<dbReference type="AlphaFoldDB" id="A0A9D5YYT0"/>
<sequence length="112" mass="11389">MSSGPFESIRASAAPVDLGASSSGRILRASGSSTIDRSVRAIFSAALLVVLVGLAALAAVLTVVTVAVASPWWIYRLTSAPAGNRSPRAARSPSRSMAEVRRRPGVTAPSGG</sequence>
<feature type="transmembrane region" description="Helical" evidence="2">
    <location>
        <begin position="42"/>
        <end position="75"/>
    </location>
</feature>
<protein>
    <submittedName>
        <fullName evidence="3">Uncharacterized protein</fullName>
    </submittedName>
</protein>
<dbReference type="Proteomes" id="UP000822993">
    <property type="component" value="Unassembled WGS sequence"/>
</dbReference>
<keyword evidence="2" id="KW-0812">Transmembrane</keyword>
<evidence type="ECO:0000313" key="3">
    <source>
        <dbReference type="EMBL" id="MBE7701003.1"/>
    </source>
</evidence>
<feature type="region of interest" description="Disordered" evidence="1">
    <location>
        <begin position="82"/>
        <end position="112"/>
    </location>
</feature>
<keyword evidence="2" id="KW-1133">Transmembrane helix</keyword>
<comment type="caution">
    <text evidence="3">The sequence shown here is derived from an EMBL/GenBank/DDBJ whole genome shotgun (WGS) entry which is preliminary data.</text>
</comment>
<keyword evidence="2" id="KW-0472">Membrane</keyword>
<evidence type="ECO:0000313" key="4">
    <source>
        <dbReference type="Proteomes" id="UP000822993"/>
    </source>
</evidence>
<dbReference type="EMBL" id="JACSPN010000014">
    <property type="protein sequence ID" value="MBE7701003.1"/>
    <property type="molecule type" value="Genomic_DNA"/>
</dbReference>
<name>A0A9D5YYT0_9CELL</name>
<feature type="compositionally biased region" description="Low complexity" evidence="1">
    <location>
        <begin position="82"/>
        <end position="97"/>
    </location>
</feature>
<organism evidence="3 4">
    <name type="scientific">Oerskovia douganii</name>
    <dbReference type="NCBI Taxonomy" id="2762210"/>
    <lineage>
        <taxon>Bacteria</taxon>
        <taxon>Bacillati</taxon>
        <taxon>Actinomycetota</taxon>
        <taxon>Actinomycetes</taxon>
        <taxon>Micrococcales</taxon>
        <taxon>Cellulomonadaceae</taxon>
        <taxon>Oerskovia</taxon>
    </lineage>
</organism>
<evidence type="ECO:0000256" key="2">
    <source>
        <dbReference type="SAM" id="Phobius"/>
    </source>
</evidence>
<evidence type="ECO:0000256" key="1">
    <source>
        <dbReference type="SAM" id="MobiDB-lite"/>
    </source>
</evidence>
<proteinExistence type="predicted"/>
<reference evidence="3 4" key="1">
    <citation type="submission" date="2020-08" db="EMBL/GenBank/DDBJ databases">
        <title>A Genomic Blueprint of the Chicken Gut Microbiome.</title>
        <authorList>
            <person name="Gilroy R."/>
            <person name="Ravi A."/>
            <person name="Getino M."/>
            <person name="Pursley I."/>
            <person name="Horton D.L."/>
            <person name="Alikhan N.-F."/>
            <person name="Baker D."/>
            <person name="Gharbi K."/>
            <person name="Hall N."/>
            <person name="Watson M."/>
            <person name="Adriaenssens E.M."/>
            <person name="Foster-Nyarko E."/>
            <person name="Jarju S."/>
            <person name="Secka A."/>
            <person name="Antonio M."/>
            <person name="Oren A."/>
            <person name="Chaudhuri R."/>
            <person name="La Ragione R.M."/>
            <person name="Hildebrand F."/>
            <person name="Pallen M.J."/>
        </authorList>
    </citation>
    <scope>NUCLEOTIDE SEQUENCE [LARGE SCALE GENOMIC DNA]</scope>
    <source>
        <strain evidence="3 4">Sa1BUA8</strain>
    </source>
</reference>